<dbReference type="PROSITE" id="PS00455">
    <property type="entry name" value="AMP_BINDING"/>
    <property type="match status" value="1"/>
</dbReference>
<organism evidence="8 9">
    <name type="scientific">Reyranella soli</name>
    <dbReference type="NCBI Taxonomy" id="1230389"/>
    <lineage>
        <taxon>Bacteria</taxon>
        <taxon>Pseudomonadati</taxon>
        <taxon>Pseudomonadota</taxon>
        <taxon>Alphaproteobacteria</taxon>
        <taxon>Hyphomicrobiales</taxon>
        <taxon>Reyranellaceae</taxon>
        <taxon>Reyranella</taxon>
    </lineage>
</organism>
<proteinExistence type="inferred from homology"/>
<dbReference type="Pfam" id="PF13193">
    <property type="entry name" value="AMP-binding_C"/>
    <property type="match status" value="1"/>
</dbReference>
<gene>
    <name evidence="8" type="ORF">RSO01_20800</name>
</gene>
<dbReference type="PANTHER" id="PTHR43201:SF5">
    <property type="entry name" value="MEDIUM-CHAIN ACYL-COA LIGASE ACSF2, MITOCHONDRIAL"/>
    <property type="match status" value="1"/>
</dbReference>
<feature type="domain" description="AMP-dependent synthetase/ligase" evidence="6">
    <location>
        <begin position="15"/>
        <end position="377"/>
    </location>
</feature>
<dbReference type="GO" id="GO:0031956">
    <property type="term" value="F:medium-chain fatty acid-CoA ligase activity"/>
    <property type="evidence" value="ECO:0007669"/>
    <property type="project" value="TreeGrafter"/>
</dbReference>
<dbReference type="InterPro" id="IPR042099">
    <property type="entry name" value="ANL_N_sf"/>
</dbReference>
<evidence type="ECO:0000256" key="2">
    <source>
        <dbReference type="ARBA" id="ARBA00022598"/>
    </source>
</evidence>
<evidence type="ECO:0000256" key="4">
    <source>
        <dbReference type="ARBA" id="ARBA00066616"/>
    </source>
</evidence>
<evidence type="ECO:0000256" key="5">
    <source>
        <dbReference type="ARBA" id="ARBA00067668"/>
    </source>
</evidence>
<dbReference type="RefSeq" id="WP_147148911.1">
    <property type="nucleotide sequence ID" value="NZ_BKAJ01000032.1"/>
</dbReference>
<dbReference type="InterPro" id="IPR020845">
    <property type="entry name" value="AMP-binding_CS"/>
</dbReference>
<dbReference type="EMBL" id="BKAJ01000032">
    <property type="protein sequence ID" value="GEP54914.1"/>
    <property type="molecule type" value="Genomic_DNA"/>
</dbReference>
<dbReference type="CDD" id="cd17631">
    <property type="entry name" value="FACL_FadD13-like"/>
    <property type="match status" value="1"/>
</dbReference>
<dbReference type="PANTHER" id="PTHR43201">
    <property type="entry name" value="ACYL-COA SYNTHETASE"/>
    <property type="match status" value="1"/>
</dbReference>
<comment type="catalytic activity">
    <reaction evidence="3">
        <text>3-(methylsulfanyl)propanoate + ATP + CoA = 3-(methylsulfanyl)propanoyl-CoA + AMP + diphosphate</text>
        <dbReference type="Rhea" id="RHEA:43052"/>
        <dbReference type="ChEBI" id="CHEBI:30616"/>
        <dbReference type="ChEBI" id="CHEBI:33019"/>
        <dbReference type="ChEBI" id="CHEBI:49016"/>
        <dbReference type="ChEBI" id="CHEBI:57287"/>
        <dbReference type="ChEBI" id="CHEBI:82815"/>
        <dbReference type="ChEBI" id="CHEBI:456215"/>
        <dbReference type="EC" id="6.2.1.44"/>
    </reaction>
    <physiologicalReaction direction="left-to-right" evidence="3">
        <dbReference type="Rhea" id="RHEA:43053"/>
    </physiologicalReaction>
</comment>
<comment type="similarity">
    <text evidence="1">Belongs to the ATP-dependent AMP-binding enzyme family.</text>
</comment>
<comment type="caution">
    <text evidence="8">The sequence shown here is derived from an EMBL/GenBank/DDBJ whole genome shotgun (WGS) entry which is preliminary data.</text>
</comment>
<dbReference type="SUPFAM" id="SSF56801">
    <property type="entry name" value="Acetyl-CoA synthetase-like"/>
    <property type="match status" value="1"/>
</dbReference>
<protein>
    <recommendedName>
        <fullName evidence="5">3-methylmercaptopropionyl-CoA ligase</fullName>
        <ecNumber evidence="4">6.2.1.44</ecNumber>
    </recommendedName>
</protein>
<reference evidence="8 9" key="1">
    <citation type="submission" date="2019-07" db="EMBL/GenBank/DDBJ databases">
        <title>Whole genome shotgun sequence of Reyranella soli NBRC 108950.</title>
        <authorList>
            <person name="Hosoyama A."/>
            <person name="Uohara A."/>
            <person name="Ohji S."/>
            <person name="Ichikawa N."/>
        </authorList>
    </citation>
    <scope>NUCLEOTIDE SEQUENCE [LARGE SCALE GENOMIC DNA]</scope>
    <source>
        <strain evidence="8 9">NBRC 108950</strain>
    </source>
</reference>
<feature type="domain" description="AMP-binding enzyme C-terminal" evidence="7">
    <location>
        <begin position="428"/>
        <end position="503"/>
    </location>
</feature>
<dbReference type="OrthoDB" id="9803968at2"/>
<dbReference type="Gene3D" id="3.30.300.30">
    <property type="match status" value="1"/>
</dbReference>
<evidence type="ECO:0000259" key="7">
    <source>
        <dbReference type="Pfam" id="PF13193"/>
    </source>
</evidence>
<dbReference type="InterPro" id="IPR025110">
    <property type="entry name" value="AMP-bd_C"/>
</dbReference>
<keyword evidence="9" id="KW-1185">Reference proteome</keyword>
<evidence type="ECO:0000313" key="8">
    <source>
        <dbReference type="EMBL" id="GEP54914.1"/>
    </source>
</evidence>
<dbReference type="Pfam" id="PF00501">
    <property type="entry name" value="AMP-binding"/>
    <property type="match status" value="1"/>
</dbReference>
<name>A0A512N7G0_9HYPH</name>
<dbReference type="FunFam" id="3.30.300.30:FF:000008">
    <property type="entry name" value="2,3-dihydroxybenzoate-AMP ligase"/>
    <property type="match status" value="1"/>
</dbReference>
<keyword evidence="2 8" id="KW-0436">Ligase</keyword>
<dbReference type="Gene3D" id="3.40.50.12780">
    <property type="entry name" value="N-terminal domain of ligase-like"/>
    <property type="match status" value="1"/>
</dbReference>
<evidence type="ECO:0000259" key="6">
    <source>
        <dbReference type="Pfam" id="PF00501"/>
    </source>
</evidence>
<dbReference type="GO" id="GO:0006631">
    <property type="term" value="P:fatty acid metabolic process"/>
    <property type="evidence" value="ECO:0007669"/>
    <property type="project" value="TreeGrafter"/>
</dbReference>
<evidence type="ECO:0000256" key="3">
    <source>
        <dbReference type="ARBA" id="ARBA00051915"/>
    </source>
</evidence>
<sequence length="512" mass="55592">MTSGIPAEDWIAYHARFAPRSEAAYDLASGRRFTYAQFDERITRGALWLAHAFGIGQGDRVAVLSMNDTDVFELQFACRRLGAIFLPLNWRLAAPELEFICKDAGPVVLIHGQEFADVALQVAKLAGVAHTADIANGKASAYEAGLAAARGTIDPPVRELPALDLADIWTIMYTSGTTGRPKGAQITYQMCIFNAIQSAVMVGLTAQSRNLVFLPTFHTGGLNVYANPTFHTGGCNVVMRSFDPARFLRLLSDKALGLSHALGVPTNFLMLAQEPGFADADLSHIVSLGIGGAAAPLALIEEYGRKGIKLQQCWGMTETGPIGLLLSGDMALSKVGSSGLPPLYVRLKICDPDGNEVKRGETGELMIKGPTVTPGYWNRPEANKTSFTQDGWFHTGDAARQDDDGYYYIVDRWKDMFISGGENVYPVEVENVIYQLDGVLENAVVGVPHEKWGEVGRAFVVLKNGANLDEAAVIEHCGSQLARYKVPKEVRFIGELPHNATGKVLKHQLPRT</sequence>
<accession>A0A512N7G0</accession>
<dbReference type="Proteomes" id="UP000321058">
    <property type="component" value="Unassembled WGS sequence"/>
</dbReference>
<dbReference type="AlphaFoldDB" id="A0A512N7G0"/>
<dbReference type="InterPro" id="IPR045851">
    <property type="entry name" value="AMP-bd_C_sf"/>
</dbReference>
<dbReference type="EC" id="6.2.1.44" evidence="4"/>
<evidence type="ECO:0000313" key="9">
    <source>
        <dbReference type="Proteomes" id="UP000321058"/>
    </source>
</evidence>
<evidence type="ECO:0000256" key="1">
    <source>
        <dbReference type="ARBA" id="ARBA00006432"/>
    </source>
</evidence>
<dbReference type="InterPro" id="IPR000873">
    <property type="entry name" value="AMP-dep_synth/lig_dom"/>
</dbReference>